<name>A0ABU6SCF3_9FABA</name>
<dbReference type="PANTHER" id="PTHR46033:SF8">
    <property type="entry name" value="PROTEIN MAINTENANCE OF MERISTEMS-LIKE"/>
    <property type="match status" value="1"/>
</dbReference>
<reference evidence="2 3" key="1">
    <citation type="journal article" date="2023" name="Plants (Basel)">
        <title>Bridging the Gap: Combining Genomics and Transcriptomics Approaches to Understand Stylosanthes scabra, an Orphan Legume from the Brazilian Caatinga.</title>
        <authorList>
            <person name="Ferreira-Neto J.R.C."/>
            <person name="da Silva M.D."/>
            <person name="Binneck E."/>
            <person name="de Melo N.F."/>
            <person name="da Silva R.H."/>
            <person name="de Melo A.L.T.M."/>
            <person name="Pandolfi V."/>
            <person name="Bustamante F.O."/>
            <person name="Brasileiro-Vidal A.C."/>
            <person name="Benko-Iseppon A.M."/>
        </authorList>
    </citation>
    <scope>NUCLEOTIDE SEQUENCE [LARGE SCALE GENOMIC DNA]</scope>
    <source>
        <tissue evidence="2">Leaves</tissue>
    </source>
</reference>
<keyword evidence="1" id="KW-1133">Transmembrane helix</keyword>
<dbReference type="EMBL" id="JASCZI010060573">
    <property type="protein sequence ID" value="MED6134095.1"/>
    <property type="molecule type" value="Genomic_DNA"/>
</dbReference>
<feature type="transmembrane region" description="Helical" evidence="1">
    <location>
        <begin position="171"/>
        <end position="193"/>
    </location>
</feature>
<dbReference type="PANTHER" id="PTHR46033">
    <property type="entry name" value="PROTEIN MAIN-LIKE 2"/>
    <property type="match status" value="1"/>
</dbReference>
<evidence type="ECO:0008006" key="4">
    <source>
        <dbReference type="Google" id="ProtNLM"/>
    </source>
</evidence>
<evidence type="ECO:0000313" key="3">
    <source>
        <dbReference type="Proteomes" id="UP001341840"/>
    </source>
</evidence>
<evidence type="ECO:0000313" key="2">
    <source>
        <dbReference type="EMBL" id="MED6134095.1"/>
    </source>
</evidence>
<comment type="caution">
    <text evidence="2">The sequence shown here is derived from an EMBL/GenBank/DDBJ whole genome shotgun (WGS) entry which is preliminary data.</text>
</comment>
<sequence length="201" mass="23396">MCRELLGAILSNRDRQRNKCLRWFQDTVCRDLGDDPTPERLQQYMRGYIMLIIGGFLFPDASNSRLHLSRCVEGYILSKGTLGGCASLLLSWAYYCIHACRPQGDFDEVRFPLVERWRGLYMARDSLDARIRMSRMILNGNNHRGVEWTPYDDPEFQGIVPGDVTASHPTWGLVCLLLCFVIIKWHQVVFSVFRVRYKQDR</sequence>
<protein>
    <recommendedName>
        <fullName evidence="4">Aminotransferase-like plant mobile domain-containing protein</fullName>
    </recommendedName>
</protein>
<accession>A0ABU6SCF3</accession>
<dbReference type="InterPro" id="IPR044824">
    <property type="entry name" value="MAIN-like"/>
</dbReference>
<keyword evidence="1" id="KW-0472">Membrane</keyword>
<keyword evidence="3" id="KW-1185">Reference proteome</keyword>
<evidence type="ECO:0000256" key="1">
    <source>
        <dbReference type="SAM" id="Phobius"/>
    </source>
</evidence>
<organism evidence="2 3">
    <name type="scientific">Stylosanthes scabra</name>
    <dbReference type="NCBI Taxonomy" id="79078"/>
    <lineage>
        <taxon>Eukaryota</taxon>
        <taxon>Viridiplantae</taxon>
        <taxon>Streptophyta</taxon>
        <taxon>Embryophyta</taxon>
        <taxon>Tracheophyta</taxon>
        <taxon>Spermatophyta</taxon>
        <taxon>Magnoliopsida</taxon>
        <taxon>eudicotyledons</taxon>
        <taxon>Gunneridae</taxon>
        <taxon>Pentapetalae</taxon>
        <taxon>rosids</taxon>
        <taxon>fabids</taxon>
        <taxon>Fabales</taxon>
        <taxon>Fabaceae</taxon>
        <taxon>Papilionoideae</taxon>
        <taxon>50 kb inversion clade</taxon>
        <taxon>dalbergioids sensu lato</taxon>
        <taxon>Dalbergieae</taxon>
        <taxon>Pterocarpus clade</taxon>
        <taxon>Stylosanthes</taxon>
    </lineage>
</organism>
<dbReference type="Proteomes" id="UP001341840">
    <property type="component" value="Unassembled WGS sequence"/>
</dbReference>
<keyword evidence="1" id="KW-0812">Transmembrane</keyword>
<proteinExistence type="predicted"/>
<gene>
    <name evidence="2" type="ORF">PIB30_034213</name>
</gene>